<gene>
    <name evidence="1" type="ORF">GCM10023081_13230</name>
</gene>
<evidence type="ECO:0000313" key="2">
    <source>
        <dbReference type="Proteomes" id="UP001500752"/>
    </source>
</evidence>
<evidence type="ECO:0000313" key="1">
    <source>
        <dbReference type="EMBL" id="GAA3676291.1"/>
    </source>
</evidence>
<comment type="caution">
    <text evidence="1">The sequence shown here is derived from an EMBL/GenBank/DDBJ whole genome shotgun (WGS) entry which is preliminary data.</text>
</comment>
<accession>A0ABP7C3P6</accession>
<keyword evidence="2" id="KW-1185">Reference proteome</keyword>
<dbReference type="EMBL" id="BAABEO010000009">
    <property type="protein sequence ID" value="GAA3676291.1"/>
    <property type="molecule type" value="Genomic_DNA"/>
</dbReference>
<proteinExistence type="predicted"/>
<sequence length="86" mass="9002">MVAHTREILTARGITPQNVAVVVGEQFGSGIPVQLTDGSNSTSRVVEVGGVRVRDVGYTIGLPSEVYSEVREHPASQSASAEPPAE</sequence>
<dbReference type="Proteomes" id="UP001500752">
    <property type="component" value="Unassembled WGS sequence"/>
</dbReference>
<organism evidence="1 2">
    <name type="scientific">Arthrobacter ginkgonis</name>
    <dbReference type="NCBI Taxonomy" id="1630594"/>
    <lineage>
        <taxon>Bacteria</taxon>
        <taxon>Bacillati</taxon>
        <taxon>Actinomycetota</taxon>
        <taxon>Actinomycetes</taxon>
        <taxon>Micrococcales</taxon>
        <taxon>Micrococcaceae</taxon>
        <taxon>Arthrobacter</taxon>
    </lineage>
</organism>
<name>A0ABP7C3P6_9MICC</name>
<protein>
    <submittedName>
        <fullName evidence="1">Uncharacterized protein</fullName>
    </submittedName>
</protein>
<reference evidence="2" key="1">
    <citation type="journal article" date="2019" name="Int. J. Syst. Evol. Microbiol.">
        <title>The Global Catalogue of Microorganisms (GCM) 10K type strain sequencing project: providing services to taxonomists for standard genome sequencing and annotation.</title>
        <authorList>
            <consortium name="The Broad Institute Genomics Platform"/>
            <consortium name="The Broad Institute Genome Sequencing Center for Infectious Disease"/>
            <person name="Wu L."/>
            <person name="Ma J."/>
        </authorList>
    </citation>
    <scope>NUCLEOTIDE SEQUENCE [LARGE SCALE GENOMIC DNA]</scope>
    <source>
        <strain evidence="2">JCM 30742</strain>
    </source>
</reference>